<sequence length="365" mass="41368">MNFLYMLKDQGLVDHLIVSLWVDSSDGNSLIKFGSWDKHGLKSGSELTVIRTTTQFSYDLRIESATLSGKSIFNDGKARLLNIDPQLPYLYLPSGDFNTYASALKEKFPDQVVCDDNSCKFENNCDQAKEDWGDFTLTLKDSQGSSPAFPIHEKQMLVPGPILGDTEVTCYAAVFKNGNGAIDSTWYIGEIWLKNYYTVFDQSPFDELGQSYLQIGVGPKNPVNLIGDIHYNTDSNYYWPEAESLDDSVTIPPHKNPYSTSAYTRRHKMREEGKFPNGKHSPNTGPWLAWMEDNKMLVFIGGASLIFFIITCVTCCCCMKKKRRIDSYMYKTYSMMRNDSPLKKDLNTTGDEEKLDDEDDNKGIQ</sequence>
<feature type="compositionally biased region" description="Acidic residues" evidence="1">
    <location>
        <begin position="353"/>
        <end position="365"/>
    </location>
</feature>
<accession>A0A7S3IVK7</accession>
<organism evidence="4">
    <name type="scientific">Strombidium inclinatum</name>
    <dbReference type="NCBI Taxonomy" id="197538"/>
    <lineage>
        <taxon>Eukaryota</taxon>
        <taxon>Sar</taxon>
        <taxon>Alveolata</taxon>
        <taxon>Ciliophora</taxon>
        <taxon>Intramacronucleata</taxon>
        <taxon>Spirotrichea</taxon>
        <taxon>Oligotrichia</taxon>
        <taxon>Strombidiidae</taxon>
        <taxon>Strombidium</taxon>
    </lineage>
</organism>
<gene>
    <name evidence="4" type="ORF">SINC0208_LOCUS13567</name>
</gene>
<dbReference type="Pfam" id="PF00026">
    <property type="entry name" value="Asp"/>
    <property type="match status" value="1"/>
</dbReference>
<evidence type="ECO:0000256" key="2">
    <source>
        <dbReference type="SAM" id="Phobius"/>
    </source>
</evidence>
<dbReference type="InterPro" id="IPR033121">
    <property type="entry name" value="PEPTIDASE_A1"/>
</dbReference>
<feature type="domain" description="Peptidase A1" evidence="3">
    <location>
        <begin position="1"/>
        <end position="211"/>
    </location>
</feature>
<dbReference type="Gene3D" id="2.40.70.10">
    <property type="entry name" value="Acid Proteases"/>
    <property type="match status" value="1"/>
</dbReference>
<reference evidence="4" key="1">
    <citation type="submission" date="2021-01" db="EMBL/GenBank/DDBJ databases">
        <authorList>
            <person name="Corre E."/>
            <person name="Pelletier E."/>
            <person name="Niang G."/>
            <person name="Scheremetjew M."/>
            <person name="Finn R."/>
            <person name="Kale V."/>
            <person name="Holt S."/>
            <person name="Cochrane G."/>
            <person name="Meng A."/>
            <person name="Brown T."/>
            <person name="Cohen L."/>
        </authorList>
    </citation>
    <scope>NUCLEOTIDE SEQUENCE</scope>
    <source>
        <strain evidence="4">S3</strain>
    </source>
</reference>
<feature type="transmembrane region" description="Helical" evidence="2">
    <location>
        <begin position="296"/>
        <end position="319"/>
    </location>
</feature>
<keyword evidence="2" id="KW-1133">Transmembrane helix</keyword>
<protein>
    <recommendedName>
        <fullName evidence="3">Peptidase A1 domain-containing protein</fullName>
    </recommendedName>
</protein>
<dbReference type="SUPFAM" id="SSF50630">
    <property type="entry name" value="Acid proteases"/>
    <property type="match status" value="1"/>
</dbReference>
<evidence type="ECO:0000256" key="1">
    <source>
        <dbReference type="SAM" id="MobiDB-lite"/>
    </source>
</evidence>
<dbReference type="AlphaFoldDB" id="A0A7S3IVK7"/>
<name>A0A7S3IVK7_9SPIT</name>
<evidence type="ECO:0000313" key="4">
    <source>
        <dbReference type="EMBL" id="CAE0332929.1"/>
    </source>
</evidence>
<keyword evidence="2" id="KW-0812">Transmembrane</keyword>
<keyword evidence="2" id="KW-0472">Membrane</keyword>
<dbReference type="EMBL" id="HBIH01034076">
    <property type="protein sequence ID" value="CAE0332929.1"/>
    <property type="molecule type" value="Transcribed_RNA"/>
</dbReference>
<feature type="region of interest" description="Disordered" evidence="1">
    <location>
        <begin position="341"/>
        <end position="365"/>
    </location>
</feature>
<dbReference type="PROSITE" id="PS51767">
    <property type="entry name" value="PEPTIDASE_A1"/>
    <property type="match status" value="1"/>
</dbReference>
<evidence type="ECO:0000259" key="3">
    <source>
        <dbReference type="PROSITE" id="PS51767"/>
    </source>
</evidence>
<proteinExistence type="predicted"/>
<dbReference type="InterPro" id="IPR021109">
    <property type="entry name" value="Peptidase_aspartic_dom_sf"/>
</dbReference>